<evidence type="ECO:0000313" key="3">
    <source>
        <dbReference type="EMBL" id="GMK55418.1"/>
    </source>
</evidence>
<feature type="signal peptide" evidence="2">
    <location>
        <begin position="1"/>
        <end position="22"/>
    </location>
</feature>
<comment type="caution">
    <text evidence="3">The sequence shown here is derived from an EMBL/GenBank/DDBJ whole genome shotgun (WGS) entry which is preliminary data.</text>
</comment>
<feature type="region of interest" description="Disordered" evidence="1">
    <location>
        <begin position="142"/>
        <end position="166"/>
    </location>
</feature>
<reference evidence="3" key="1">
    <citation type="journal article" date="2023" name="BMC Genomics">
        <title>Chromosome-level genome assemblies of Cutaneotrichosporon spp. (Trichosporonales, Basidiomycota) reveal imbalanced evolution between nucleotide sequences and chromosome synteny.</title>
        <authorList>
            <person name="Kobayashi Y."/>
            <person name="Kayamori A."/>
            <person name="Aoki K."/>
            <person name="Shiwa Y."/>
            <person name="Matsutani M."/>
            <person name="Fujita N."/>
            <person name="Sugita T."/>
            <person name="Iwasaki W."/>
            <person name="Tanaka N."/>
            <person name="Takashima M."/>
        </authorList>
    </citation>
    <scope>NUCLEOTIDE SEQUENCE</scope>
    <source>
        <strain evidence="3">HIS016</strain>
    </source>
</reference>
<evidence type="ECO:0008006" key="5">
    <source>
        <dbReference type="Google" id="ProtNLM"/>
    </source>
</evidence>
<dbReference type="AlphaFoldDB" id="A0AAD3YAV2"/>
<gene>
    <name evidence="3" type="ORF">CspeluHIS016_0204740</name>
</gene>
<reference evidence="3" key="2">
    <citation type="submission" date="2023-06" db="EMBL/GenBank/DDBJ databases">
        <authorList>
            <person name="Kobayashi Y."/>
            <person name="Kayamori A."/>
            <person name="Aoki K."/>
            <person name="Shiwa Y."/>
            <person name="Fujita N."/>
            <person name="Sugita T."/>
            <person name="Iwasaki W."/>
            <person name="Tanaka N."/>
            <person name="Takashima M."/>
        </authorList>
    </citation>
    <scope>NUCLEOTIDE SEQUENCE</scope>
    <source>
        <strain evidence="3">HIS016</strain>
    </source>
</reference>
<dbReference type="Proteomes" id="UP001222932">
    <property type="component" value="Unassembled WGS sequence"/>
</dbReference>
<evidence type="ECO:0000313" key="4">
    <source>
        <dbReference type="Proteomes" id="UP001222932"/>
    </source>
</evidence>
<name>A0AAD3YAV2_9TREE</name>
<keyword evidence="4" id="KW-1185">Reference proteome</keyword>
<evidence type="ECO:0000256" key="1">
    <source>
        <dbReference type="SAM" id="MobiDB-lite"/>
    </source>
</evidence>
<keyword evidence="2" id="KW-0732">Signal</keyword>
<accession>A0AAD3YAV2</accession>
<dbReference type="EMBL" id="BTCM01000002">
    <property type="protein sequence ID" value="GMK55418.1"/>
    <property type="molecule type" value="Genomic_DNA"/>
</dbReference>
<organism evidence="3 4">
    <name type="scientific">Cutaneotrichosporon spelunceum</name>
    <dbReference type="NCBI Taxonomy" id="1672016"/>
    <lineage>
        <taxon>Eukaryota</taxon>
        <taxon>Fungi</taxon>
        <taxon>Dikarya</taxon>
        <taxon>Basidiomycota</taxon>
        <taxon>Agaricomycotina</taxon>
        <taxon>Tremellomycetes</taxon>
        <taxon>Trichosporonales</taxon>
        <taxon>Trichosporonaceae</taxon>
        <taxon>Cutaneotrichosporon</taxon>
    </lineage>
</organism>
<feature type="chain" id="PRO_5042005003" description="AA1-like domain-containing protein" evidence="2">
    <location>
        <begin position="23"/>
        <end position="166"/>
    </location>
</feature>
<evidence type="ECO:0000256" key="2">
    <source>
        <dbReference type="SAM" id="SignalP"/>
    </source>
</evidence>
<protein>
    <recommendedName>
        <fullName evidence="5">AA1-like domain-containing protein</fullName>
    </recommendedName>
</protein>
<proteinExistence type="predicted"/>
<sequence length="166" mass="17523">MLAKTFLALFAAAAAIAAPAEHEERDLENRDLEGRALCPGTLIDGPRTILNGAGTLRVYYTTASGGTNCAYVTNDTGAKANMKLTLWDTSDPKYRSSIDEGSFFSYAGPVKLSTMANRCMQVRVTINGQSWQSMKAWHCGSGQVAGAGGGGNPPPPPRLGAPNNAW</sequence>